<accession>A0A7Z0EK08</accession>
<proteinExistence type="predicted"/>
<gene>
    <name evidence="1" type="ORF">HNR10_000564</name>
</gene>
<dbReference type="Proteomes" id="UP000572051">
    <property type="component" value="Unassembled WGS sequence"/>
</dbReference>
<dbReference type="RefSeq" id="WP_312889072.1">
    <property type="nucleotide sequence ID" value="NZ_JACCFS010000001.1"/>
</dbReference>
<evidence type="ECO:0000313" key="2">
    <source>
        <dbReference type="Proteomes" id="UP000572051"/>
    </source>
</evidence>
<evidence type="ECO:0000313" key="1">
    <source>
        <dbReference type="EMBL" id="NYJ32683.1"/>
    </source>
</evidence>
<dbReference type="AlphaFoldDB" id="A0A7Z0EK08"/>
<keyword evidence="2" id="KW-1185">Reference proteome</keyword>
<name>A0A7Z0EK08_9ACTN</name>
<organism evidence="1 2">
    <name type="scientific">Nocardiopsis aegyptia</name>
    <dbReference type="NCBI Taxonomy" id="220378"/>
    <lineage>
        <taxon>Bacteria</taxon>
        <taxon>Bacillati</taxon>
        <taxon>Actinomycetota</taxon>
        <taxon>Actinomycetes</taxon>
        <taxon>Streptosporangiales</taxon>
        <taxon>Nocardiopsidaceae</taxon>
        <taxon>Nocardiopsis</taxon>
    </lineage>
</organism>
<sequence>MWAEGQERWLAVSTRCDLGTAEESGHDIHVDQPELAAAAIGRVTVQAAA</sequence>
<reference evidence="1 2" key="1">
    <citation type="submission" date="2020-07" db="EMBL/GenBank/DDBJ databases">
        <title>Sequencing the genomes of 1000 actinobacteria strains.</title>
        <authorList>
            <person name="Klenk H.-P."/>
        </authorList>
    </citation>
    <scope>NUCLEOTIDE SEQUENCE [LARGE SCALE GENOMIC DNA]</scope>
    <source>
        <strain evidence="1 2">DSM 44442</strain>
    </source>
</reference>
<dbReference type="EMBL" id="JACCFS010000001">
    <property type="protein sequence ID" value="NYJ32683.1"/>
    <property type="molecule type" value="Genomic_DNA"/>
</dbReference>
<comment type="caution">
    <text evidence="1">The sequence shown here is derived from an EMBL/GenBank/DDBJ whole genome shotgun (WGS) entry which is preliminary data.</text>
</comment>
<protein>
    <submittedName>
        <fullName evidence="1">Uncharacterized protein</fullName>
    </submittedName>
</protein>